<feature type="transmembrane region" description="Helical" evidence="10">
    <location>
        <begin position="431"/>
        <end position="450"/>
    </location>
</feature>
<feature type="transmembrane region" description="Helical" evidence="10">
    <location>
        <begin position="158"/>
        <end position="176"/>
    </location>
</feature>
<evidence type="ECO:0000256" key="2">
    <source>
        <dbReference type="ARBA" id="ARBA00004922"/>
    </source>
</evidence>
<gene>
    <name evidence="13" type="ORF">F6J85_11725</name>
</gene>
<dbReference type="UniPathway" id="UPA00378"/>
<dbReference type="EMBL" id="CP044232">
    <property type="protein sequence ID" value="QEW04905.1"/>
    <property type="molecule type" value="Genomic_DNA"/>
</dbReference>
<feature type="domain" description="ArnT-like N-terminal" evidence="11">
    <location>
        <begin position="96"/>
        <end position="172"/>
    </location>
</feature>
<feature type="transmembrane region" description="Helical" evidence="10">
    <location>
        <begin position="107"/>
        <end position="127"/>
    </location>
</feature>
<evidence type="ECO:0000256" key="10">
    <source>
        <dbReference type="RuleBase" id="RU367007"/>
    </source>
</evidence>
<feature type="transmembrane region" description="Helical" evidence="10">
    <location>
        <begin position="207"/>
        <end position="225"/>
    </location>
</feature>
<evidence type="ECO:0000256" key="9">
    <source>
        <dbReference type="ARBA" id="ARBA00093617"/>
    </source>
</evidence>
<evidence type="ECO:0000256" key="1">
    <source>
        <dbReference type="ARBA" id="ARBA00004127"/>
    </source>
</evidence>
<feature type="transmembrane region" description="Helical" evidence="10">
    <location>
        <begin position="269"/>
        <end position="288"/>
    </location>
</feature>
<reference evidence="14" key="1">
    <citation type="submission" date="2019-09" db="EMBL/GenBank/DDBJ databases">
        <title>Mumia zhuanghuii sp. nov. isolated from the intestinal contents of plateau pika (Ochotona curzoniae) in the Qinghai-Tibet plateau of China.</title>
        <authorList>
            <person name="Tian Z."/>
        </authorList>
    </citation>
    <scope>NUCLEOTIDE SEQUENCE [LARGE SCALE GENOMIC DNA]</scope>
    <source>
        <strain evidence="14">L-031</strain>
    </source>
</reference>
<dbReference type="EC" id="2.4.1.-" evidence="10"/>
<proteinExistence type="inferred from homology"/>
<dbReference type="InterPro" id="IPR032421">
    <property type="entry name" value="PMT_4TMC"/>
</dbReference>
<comment type="similarity">
    <text evidence="3 10">Belongs to the glycosyltransferase 39 family.</text>
</comment>
<evidence type="ECO:0000259" key="12">
    <source>
        <dbReference type="Pfam" id="PF16192"/>
    </source>
</evidence>
<accession>A0A5J6L8U2</accession>
<comment type="function">
    <text evidence="10">Protein O-mannosyltransferase that catalyzes the transfer of a single mannose residue from a polyprenol phospho-mannosyl lipidic donor to the hydroxyl group of selected serine and threonine residues in acceptor proteins.</text>
</comment>
<dbReference type="KEGG" id="mlz:F6J85_11725"/>
<dbReference type="InterPro" id="IPR027005">
    <property type="entry name" value="PMT-like"/>
</dbReference>
<feature type="transmembrane region" description="Helical" evidence="10">
    <location>
        <begin position="384"/>
        <end position="401"/>
    </location>
</feature>
<evidence type="ECO:0000313" key="13">
    <source>
        <dbReference type="EMBL" id="QEW04905.1"/>
    </source>
</evidence>
<feature type="domain" description="Protein O-mannosyl-transferase C-terminal four TM" evidence="12">
    <location>
        <begin position="316"/>
        <end position="508"/>
    </location>
</feature>
<keyword evidence="10" id="KW-1003">Cell membrane</keyword>
<feature type="transmembrane region" description="Helical" evidence="10">
    <location>
        <begin position="470"/>
        <end position="489"/>
    </location>
</feature>
<dbReference type="InterPro" id="IPR003342">
    <property type="entry name" value="ArnT-like_N"/>
</dbReference>
<dbReference type="PANTHER" id="PTHR10050:SF46">
    <property type="entry name" value="PROTEIN O-MANNOSYL-TRANSFERASE 2"/>
    <property type="match status" value="1"/>
</dbReference>
<keyword evidence="6 10" id="KW-0812">Transmembrane</keyword>
<feature type="transmembrane region" description="Helical" evidence="10">
    <location>
        <begin position="408"/>
        <end position="425"/>
    </location>
</feature>
<sequence length="509" mass="55396">MHADPARSRLFAWLAPALVTLLAGVLRFAGLGHPESIVFDETYYVKDSWSQWVLGYPSSWPADADARFVAGETDIFTATGSYVVHPPLGRILIAAGMALFGPDSSTGWRFSVAVLGTASVLVLYFLAHALTRSRLFATVAAFLLAIDGVAIVMSRIALLDGILTFFVLLAFWFAALDRRGSLDRLAALVTARAGDPPDGRLRWGPVLWARPWLVAAGAAAGAATAVKWSGLYVLAAIGLYAVVTDALARRRAGVRMWPADAALRQGPASFLLLVPIAAVVYVASWTGWLASDGGYSRHAVDATPATGVWAWVPLALQNLWAYHQSIYAFHVGLTTPHGYASPAWQWPLLVRPTSMHWQQDAAGTAGCGLPAGCTESISSLPNPIAWWAGVAAAVFLAVRFVMVRDWRYAFVLTGLAATYGPWLLYPDRTIFQFYTVVMVPFLLLALTFALREIAGPPTAPLARRLSGQRVVVVFLVVVTLVSAFWYPVWTGLPVAYDFWRLHNWLPTWV</sequence>
<dbReference type="AlphaFoldDB" id="A0A5J6L8U2"/>
<evidence type="ECO:0000256" key="5">
    <source>
        <dbReference type="ARBA" id="ARBA00022679"/>
    </source>
</evidence>
<dbReference type="Proteomes" id="UP000325516">
    <property type="component" value="Chromosome"/>
</dbReference>
<comment type="subcellular location">
    <subcellularLocation>
        <location evidence="10">Cell membrane</location>
    </subcellularLocation>
    <subcellularLocation>
        <location evidence="1">Endomembrane system</location>
        <topology evidence="1">Multi-pass membrane protein</topology>
    </subcellularLocation>
</comment>
<dbReference type="Pfam" id="PF02366">
    <property type="entry name" value="PMT"/>
    <property type="match status" value="1"/>
</dbReference>
<organism evidence="13 14">
    <name type="scientific">Microbacterium lushaniae</name>
    <dbReference type="NCBI Taxonomy" id="2614639"/>
    <lineage>
        <taxon>Bacteria</taxon>
        <taxon>Bacillati</taxon>
        <taxon>Actinomycetota</taxon>
        <taxon>Actinomycetes</taxon>
        <taxon>Micrococcales</taxon>
        <taxon>Microbacteriaceae</taxon>
        <taxon>Microbacterium</taxon>
    </lineage>
</organism>
<dbReference type="Pfam" id="PF16192">
    <property type="entry name" value="PMT_4TMC"/>
    <property type="match status" value="1"/>
</dbReference>
<evidence type="ECO:0000256" key="6">
    <source>
        <dbReference type="ARBA" id="ARBA00022692"/>
    </source>
</evidence>
<keyword evidence="8 10" id="KW-0472">Membrane</keyword>
<dbReference type="GO" id="GO:0005886">
    <property type="term" value="C:plasma membrane"/>
    <property type="evidence" value="ECO:0007669"/>
    <property type="project" value="UniProtKB-SubCell"/>
</dbReference>
<dbReference type="PANTHER" id="PTHR10050">
    <property type="entry name" value="DOLICHYL-PHOSPHATE-MANNOSE--PROTEIN MANNOSYLTRANSFERASE"/>
    <property type="match status" value="1"/>
</dbReference>
<feature type="transmembrane region" description="Helical" evidence="10">
    <location>
        <begin position="231"/>
        <end position="248"/>
    </location>
</feature>
<dbReference type="GO" id="GO:0004169">
    <property type="term" value="F:dolichyl-phosphate-mannose-protein mannosyltransferase activity"/>
    <property type="evidence" value="ECO:0007669"/>
    <property type="project" value="UniProtKB-UniRule"/>
</dbReference>
<keyword evidence="5 10" id="KW-0808">Transferase</keyword>
<keyword evidence="4 10" id="KW-0328">Glycosyltransferase</keyword>
<evidence type="ECO:0000256" key="3">
    <source>
        <dbReference type="ARBA" id="ARBA00007222"/>
    </source>
</evidence>
<feature type="transmembrane region" description="Helical" evidence="10">
    <location>
        <begin position="134"/>
        <end position="152"/>
    </location>
</feature>
<protein>
    <recommendedName>
        <fullName evidence="9 10">Polyprenol-phosphate-mannose--protein mannosyltransferase</fullName>
        <ecNumber evidence="10">2.4.1.-</ecNumber>
    </recommendedName>
</protein>
<dbReference type="GO" id="GO:0012505">
    <property type="term" value="C:endomembrane system"/>
    <property type="evidence" value="ECO:0007669"/>
    <property type="project" value="UniProtKB-SubCell"/>
</dbReference>
<comment type="pathway">
    <text evidence="2 10">Protein modification; protein glycosylation.</text>
</comment>
<evidence type="ECO:0000256" key="7">
    <source>
        <dbReference type="ARBA" id="ARBA00022989"/>
    </source>
</evidence>
<name>A0A5J6L8U2_9MICO</name>
<evidence type="ECO:0000256" key="8">
    <source>
        <dbReference type="ARBA" id="ARBA00023136"/>
    </source>
</evidence>
<evidence type="ECO:0000313" key="14">
    <source>
        <dbReference type="Proteomes" id="UP000325516"/>
    </source>
</evidence>
<evidence type="ECO:0000259" key="11">
    <source>
        <dbReference type="Pfam" id="PF02366"/>
    </source>
</evidence>
<keyword evidence="14" id="KW-1185">Reference proteome</keyword>
<evidence type="ECO:0000256" key="4">
    <source>
        <dbReference type="ARBA" id="ARBA00022676"/>
    </source>
</evidence>
<keyword evidence="7 10" id="KW-1133">Transmembrane helix</keyword>